<comment type="caution">
    <text evidence="2">The sequence shown here is derived from an EMBL/GenBank/DDBJ whole genome shotgun (WGS) entry which is preliminary data.</text>
</comment>
<dbReference type="EMBL" id="QZEZ01000001">
    <property type="protein sequence ID" value="RJK97614.1"/>
    <property type="molecule type" value="Genomic_DNA"/>
</dbReference>
<keyword evidence="1" id="KW-0472">Membrane</keyword>
<evidence type="ECO:0000313" key="2">
    <source>
        <dbReference type="EMBL" id="RJK97614.1"/>
    </source>
</evidence>
<protein>
    <submittedName>
        <fullName evidence="2">Uncharacterized protein</fullName>
    </submittedName>
</protein>
<feature type="transmembrane region" description="Helical" evidence="1">
    <location>
        <begin position="105"/>
        <end position="124"/>
    </location>
</feature>
<dbReference type="AlphaFoldDB" id="A0A3A3Z2F1"/>
<sequence>MTTTARGALRALRCLVAAGTTTALGVLAHVLASGHPPDALAALLSAALVAALWWPATRRPVGAAEVLALLALGQVAVHVLLHAAGAAGHAHGALPAADPVLPPDAMGLAHVVATLAAAVVLRAGERAAAALLELLRPLVRLLVARALPARAPLARPAARPVPLRPRLLVLDAARRGPPAHRRAVAAAAVR</sequence>
<accession>A0A3A3Z2F1</accession>
<keyword evidence="1" id="KW-0812">Transmembrane</keyword>
<keyword evidence="3" id="KW-1185">Reference proteome</keyword>
<feature type="transmembrane region" description="Helical" evidence="1">
    <location>
        <begin position="66"/>
        <end position="85"/>
    </location>
</feature>
<proteinExistence type="predicted"/>
<feature type="transmembrane region" description="Helical" evidence="1">
    <location>
        <begin position="38"/>
        <end position="54"/>
    </location>
</feature>
<organism evidence="2 3">
    <name type="scientific">Vallicoccus soli</name>
    <dbReference type="NCBI Taxonomy" id="2339232"/>
    <lineage>
        <taxon>Bacteria</taxon>
        <taxon>Bacillati</taxon>
        <taxon>Actinomycetota</taxon>
        <taxon>Actinomycetes</taxon>
        <taxon>Motilibacterales</taxon>
        <taxon>Vallicoccaceae</taxon>
        <taxon>Vallicoccus</taxon>
    </lineage>
</organism>
<name>A0A3A3Z2F1_9ACTN</name>
<gene>
    <name evidence="2" type="ORF">D5H78_00860</name>
</gene>
<dbReference type="Proteomes" id="UP000265614">
    <property type="component" value="Unassembled WGS sequence"/>
</dbReference>
<dbReference type="RefSeq" id="WP_119948536.1">
    <property type="nucleotide sequence ID" value="NZ_QZEZ01000001.1"/>
</dbReference>
<reference evidence="2 3" key="1">
    <citation type="submission" date="2018-09" db="EMBL/GenBank/DDBJ databases">
        <title>YIM 75000 draft genome.</title>
        <authorList>
            <person name="Tang S."/>
            <person name="Feng Y."/>
        </authorList>
    </citation>
    <scope>NUCLEOTIDE SEQUENCE [LARGE SCALE GENOMIC DNA]</scope>
    <source>
        <strain evidence="2 3">YIM 75000</strain>
    </source>
</reference>
<feature type="transmembrane region" description="Helical" evidence="1">
    <location>
        <begin position="12"/>
        <end position="32"/>
    </location>
</feature>
<keyword evidence="1" id="KW-1133">Transmembrane helix</keyword>
<evidence type="ECO:0000313" key="3">
    <source>
        <dbReference type="Proteomes" id="UP000265614"/>
    </source>
</evidence>
<evidence type="ECO:0000256" key="1">
    <source>
        <dbReference type="SAM" id="Phobius"/>
    </source>
</evidence>